<dbReference type="GO" id="GO:0071555">
    <property type="term" value="P:cell wall organization"/>
    <property type="evidence" value="ECO:0007669"/>
    <property type="project" value="UniProtKB-KW"/>
</dbReference>
<keyword evidence="4" id="KW-0121">Carboxypeptidase</keyword>
<reference evidence="20" key="2">
    <citation type="submission" date="2016-04" db="EMBL/GenBank/DDBJ databases">
        <title>First Complete Genome Sequence of a Subdivision 6 Acidobacterium.</title>
        <authorList>
            <person name="Huang S."/>
            <person name="Vieira S."/>
            <person name="Bunk B."/>
            <person name="Riedel T."/>
            <person name="Sproeer C."/>
            <person name="Overmann J."/>
        </authorList>
    </citation>
    <scope>NUCLEOTIDE SEQUENCE [LARGE SCALE GENOMIC DNA]</scope>
    <source>
        <strain evidence="20">DSM 100886 HEG_-6_39</strain>
    </source>
</reference>
<evidence type="ECO:0000256" key="15">
    <source>
        <dbReference type="SAM" id="Phobius"/>
    </source>
</evidence>
<dbReference type="FunFam" id="1.10.3810.10:FF:000001">
    <property type="entry name" value="Penicillin-binding protein 1A"/>
    <property type="match status" value="1"/>
</dbReference>
<feature type="transmembrane region" description="Helical" evidence="15">
    <location>
        <begin position="12"/>
        <end position="39"/>
    </location>
</feature>
<dbReference type="GO" id="GO:0008658">
    <property type="term" value="F:penicillin binding"/>
    <property type="evidence" value="ECO:0007669"/>
    <property type="project" value="InterPro"/>
</dbReference>
<evidence type="ECO:0000256" key="9">
    <source>
        <dbReference type="ARBA" id="ARBA00022960"/>
    </source>
</evidence>
<dbReference type="GO" id="GO:0006508">
    <property type="term" value="P:proteolysis"/>
    <property type="evidence" value="ECO:0007669"/>
    <property type="project" value="UniProtKB-KW"/>
</dbReference>
<dbReference type="InterPro" id="IPR001460">
    <property type="entry name" value="PCN-bd_Tpept"/>
</dbReference>
<evidence type="ECO:0000256" key="2">
    <source>
        <dbReference type="ARBA" id="ARBA00007090"/>
    </source>
</evidence>
<keyword evidence="12" id="KW-0961">Cell wall biogenesis/degradation</keyword>
<dbReference type="InterPro" id="IPR001264">
    <property type="entry name" value="Glyco_trans_51"/>
</dbReference>
<dbReference type="InterPro" id="IPR023346">
    <property type="entry name" value="Lysozyme-like_dom_sf"/>
</dbReference>
<organism evidence="19 20">
    <name type="scientific">Luteitalea pratensis</name>
    <dbReference type="NCBI Taxonomy" id="1855912"/>
    <lineage>
        <taxon>Bacteria</taxon>
        <taxon>Pseudomonadati</taxon>
        <taxon>Acidobacteriota</taxon>
        <taxon>Vicinamibacteria</taxon>
        <taxon>Vicinamibacterales</taxon>
        <taxon>Vicinamibacteraceae</taxon>
        <taxon>Luteitalea</taxon>
    </lineage>
</organism>
<proteinExistence type="inferred from homology"/>
<keyword evidence="6" id="KW-0328">Glycosyltransferase</keyword>
<keyword evidence="7" id="KW-0808">Transferase</keyword>
<evidence type="ECO:0000313" key="19">
    <source>
        <dbReference type="EMBL" id="AMY11140.1"/>
    </source>
</evidence>
<dbReference type="PATRIC" id="fig|1813736.3.peg.4626"/>
<keyword evidence="11" id="KW-0511">Multifunctional enzyme</keyword>
<evidence type="ECO:0000256" key="14">
    <source>
        <dbReference type="ARBA" id="ARBA00049902"/>
    </source>
</evidence>
<feature type="domain" description="Bifunctional transglycosylase second" evidence="18">
    <location>
        <begin position="68"/>
        <end position="145"/>
    </location>
</feature>
<dbReference type="InterPro" id="IPR036950">
    <property type="entry name" value="PBP_transglycosylase"/>
</dbReference>
<keyword evidence="10" id="KW-0573">Peptidoglycan synthesis</keyword>
<sequence>MTAARRARRRRWPRVVAAVLLGPLLVLGLVLGLALYLLYRSVAVEVDARLAGLHDRVAPKVYARPFVLRTGQALTSHELDERLDDLGYTRKDQAVAPGEFDVQPTEVRLVPRGGTAEGQVVRVVLSLDAAGRSGQVRSLESARGGKIAEVELEAPLLTAVAAGGRGRQRQLPLAQFPPAVVQAVLAIEDRRFYSHPGVDVIRTFGAVVTNLRGEKKYLVGGSTLTQQLVKNSFLTPEKTYTRKIREQMMSIVLERRLPKDQILELYLNDVYLGQRGSFSVHGVAEGAHLFFGKDISNVTLAEAATLAGIIQSPAAYSPTRHPAKARERRDVVLRAMMESGYITAAAGETALREELQTAPGSIDAEAPYFVDYVTQLVIEQVAMRASAKRVAVHTTLDLHLQRVAQDVVAKGVNEIEARFAKGGKLRGPLQAALVAVDPRTGDILAMVGGRSYQRSQYNRATTAKRQPGSTFKPFVFLAAFELALREGRTDLTPATVLSDEPAVFMVNGEEWAPRNYDGEHDGVITARRALARSRNLATIQMADLTGYQNIAALWRSVKPGFTARPYPSIALGVFEATPLDMAEAYTLFPNLGEVRPLRAVSRIEVDDGVAPLPEMGHPRHVAQPGPTFLVTNMMRSVINEGTGAAARAAGFALDAAGKSGTTNDLRDAWFVGFTPELLTVVWVGLDDNTPVGLTGSQAALPIWTAFMKRALSGHRSQAFTVPEGVTFVEIDKDTGGRAGPFCGHLLSEAFLAGTEPQTLCYTHLGLPGGTLTQMPELMQVPVGQLPPAPPVP</sequence>
<feature type="domain" description="Glycosyl transferase family 51" evidence="17">
    <location>
        <begin position="166"/>
        <end position="336"/>
    </location>
</feature>
<evidence type="ECO:0000259" key="18">
    <source>
        <dbReference type="Pfam" id="PF14814"/>
    </source>
</evidence>
<dbReference type="PANTHER" id="PTHR32282">
    <property type="entry name" value="BINDING PROTEIN TRANSPEPTIDASE, PUTATIVE-RELATED"/>
    <property type="match status" value="1"/>
</dbReference>
<dbReference type="EMBL" id="CP015136">
    <property type="protein sequence ID" value="AMY11140.1"/>
    <property type="molecule type" value="Genomic_DNA"/>
</dbReference>
<dbReference type="Pfam" id="PF14814">
    <property type="entry name" value="UB2H"/>
    <property type="match status" value="1"/>
</dbReference>
<dbReference type="RefSeq" id="WP_157899525.1">
    <property type="nucleotide sequence ID" value="NZ_CP015136.1"/>
</dbReference>
<dbReference type="SUPFAM" id="SSF53955">
    <property type="entry name" value="Lysozyme-like"/>
    <property type="match status" value="1"/>
</dbReference>
<dbReference type="NCBIfam" id="TIGR02074">
    <property type="entry name" value="PBP_1a_fam"/>
    <property type="match status" value="1"/>
</dbReference>
<dbReference type="GO" id="GO:0009002">
    <property type="term" value="F:serine-type D-Ala-D-Ala carboxypeptidase activity"/>
    <property type="evidence" value="ECO:0007669"/>
    <property type="project" value="UniProtKB-EC"/>
</dbReference>
<evidence type="ECO:0000256" key="6">
    <source>
        <dbReference type="ARBA" id="ARBA00022676"/>
    </source>
</evidence>
<dbReference type="Pfam" id="PF00905">
    <property type="entry name" value="Transpeptidase"/>
    <property type="match status" value="1"/>
</dbReference>
<evidence type="ECO:0000256" key="7">
    <source>
        <dbReference type="ARBA" id="ARBA00022679"/>
    </source>
</evidence>
<comment type="catalytic activity">
    <reaction evidence="14">
        <text>[GlcNAc-(1-&gt;4)-Mur2Ac(oyl-L-Ala-gamma-D-Glu-L-Lys-D-Ala-D-Ala)](n)-di-trans,octa-cis-undecaprenyl diphosphate + beta-D-GlcNAc-(1-&gt;4)-Mur2Ac(oyl-L-Ala-gamma-D-Glu-L-Lys-D-Ala-D-Ala)-di-trans,octa-cis-undecaprenyl diphosphate = [GlcNAc-(1-&gt;4)-Mur2Ac(oyl-L-Ala-gamma-D-Glu-L-Lys-D-Ala-D-Ala)](n+1)-di-trans,octa-cis-undecaprenyl diphosphate + di-trans,octa-cis-undecaprenyl diphosphate + H(+)</text>
        <dbReference type="Rhea" id="RHEA:23708"/>
        <dbReference type="Rhea" id="RHEA-COMP:9602"/>
        <dbReference type="Rhea" id="RHEA-COMP:9603"/>
        <dbReference type="ChEBI" id="CHEBI:15378"/>
        <dbReference type="ChEBI" id="CHEBI:58405"/>
        <dbReference type="ChEBI" id="CHEBI:60033"/>
        <dbReference type="ChEBI" id="CHEBI:78435"/>
        <dbReference type="EC" id="2.4.99.28"/>
    </reaction>
</comment>
<keyword evidence="8" id="KW-0378">Hydrolase</keyword>
<dbReference type="Pfam" id="PF00912">
    <property type="entry name" value="Transgly"/>
    <property type="match status" value="1"/>
</dbReference>
<keyword evidence="5" id="KW-0645">Protease</keyword>
<dbReference type="STRING" id="1855912.LuPra_04387"/>
<feature type="domain" description="Penicillin-binding protein transpeptidase" evidence="16">
    <location>
        <begin position="432"/>
        <end position="705"/>
    </location>
</feature>
<comment type="pathway">
    <text evidence="1">Cell wall biogenesis; peptidoglycan biosynthesis.</text>
</comment>
<dbReference type="Proteomes" id="UP000076079">
    <property type="component" value="Chromosome"/>
</dbReference>
<dbReference type="AlphaFoldDB" id="A0A143PSS0"/>
<evidence type="ECO:0000256" key="4">
    <source>
        <dbReference type="ARBA" id="ARBA00022645"/>
    </source>
</evidence>
<evidence type="ECO:0000256" key="10">
    <source>
        <dbReference type="ARBA" id="ARBA00022984"/>
    </source>
</evidence>
<evidence type="ECO:0000259" key="17">
    <source>
        <dbReference type="Pfam" id="PF00912"/>
    </source>
</evidence>
<keyword evidence="15" id="KW-0472">Membrane</keyword>
<evidence type="ECO:0000256" key="8">
    <source>
        <dbReference type="ARBA" id="ARBA00022801"/>
    </source>
</evidence>
<dbReference type="SUPFAM" id="SSF56601">
    <property type="entry name" value="beta-lactamase/transpeptidase-like"/>
    <property type="match status" value="1"/>
</dbReference>
<name>A0A143PSS0_LUTPR</name>
<evidence type="ECO:0000256" key="13">
    <source>
        <dbReference type="ARBA" id="ARBA00034000"/>
    </source>
</evidence>
<keyword evidence="20" id="KW-1185">Reference proteome</keyword>
<comment type="similarity">
    <text evidence="3">In the N-terminal section; belongs to the glycosyltransferase 51 family.</text>
</comment>
<protein>
    <submittedName>
        <fullName evidence="19">Penicillin-binding protein 1A</fullName>
    </submittedName>
</protein>
<dbReference type="GO" id="GO:0008360">
    <property type="term" value="P:regulation of cell shape"/>
    <property type="evidence" value="ECO:0007669"/>
    <property type="project" value="UniProtKB-KW"/>
</dbReference>
<dbReference type="KEGG" id="abac:LuPra_04387"/>
<dbReference type="PANTHER" id="PTHR32282:SF33">
    <property type="entry name" value="PEPTIDOGLYCAN GLYCOSYLTRANSFERASE"/>
    <property type="match status" value="1"/>
</dbReference>
<comment type="similarity">
    <text evidence="2">In the C-terminal section; belongs to the transpeptidase family.</text>
</comment>
<keyword evidence="9" id="KW-0133">Cell shape</keyword>
<keyword evidence="15" id="KW-0812">Transmembrane</keyword>
<dbReference type="OrthoDB" id="9766909at2"/>
<dbReference type="InterPro" id="IPR012338">
    <property type="entry name" value="Beta-lactam/transpept-like"/>
</dbReference>
<dbReference type="Gene3D" id="1.10.3810.10">
    <property type="entry name" value="Biosynthetic peptidoglycan transglycosylase-like"/>
    <property type="match status" value="1"/>
</dbReference>
<evidence type="ECO:0000256" key="5">
    <source>
        <dbReference type="ARBA" id="ARBA00022670"/>
    </source>
</evidence>
<evidence type="ECO:0000259" key="16">
    <source>
        <dbReference type="Pfam" id="PF00905"/>
    </source>
</evidence>
<evidence type="ECO:0000256" key="11">
    <source>
        <dbReference type="ARBA" id="ARBA00023268"/>
    </source>
</evidence>
<reference evidence="19 20" key="1">
    <citation type="journal article" date="2016" name="Genome Announc.">
        <title>First Complete Genome Sequence of a Subdivision 6 Acidobacterium Strain.</title>
        <authorList>
            <person name="Huang S."/>
            <person name="Vieira S."/>
            <person name="Bunk B."/>
            <person name="Riedel T."/>
            <person name="Sproer C."/>
            <person name="Overmann J."/>
        </authorList>
    </citation>
    <scope>NUCLEOTIDE SEQUENCE [LARGE SCALE GENOMIC DNA]</scope>
    <source>
        <strain evidence="20">DSM 100886 HEG_-6_39</strain>
    </source>
</reference>
<evidence type="ECO:0000256" key="1">
    <source>
        <dbReference type="ARBA" id="ARBA00004752"/>
    </source>
</evidence>
<evidence type="ECO:0000313" key="20">
    <source>
        <dbReference type="Proteomes" id="UP000076079"/>
    </source>
</evidence>
<dbReference type="InterPro" id="IPR050396">
    <property type="entry name" value="Glycosyltr_51/Transpeptidase"/>
</dbReference>
<dbReference type="GO" id="GO:0009252">
    <property type="term" value="P:peptidoglycan biosynthetic process"/>
    <property type="evidence" value="ECO:0007669"/>
    <property type="project" value="UniProtKB-KW"/>
</dbReference>
<accession>A0A143PSS0</accession>
<dbReference type="Gene3D" id="3.40.710.10">
    <property type="entry name" value="DD-peptidase/beta-lactamase superfamily"/>
    <property type="match status" value="1"/>
</dbReference>
<dbReference type="GO" id="GO:0008955">
    <property type="term" value="F:peptidoglycan glycosyltransferase activity"/>
    <property type="evidence" value="ECO:0007669"/>
    <property type="project" value="UniProtKB-EC"/>
</dbReference>
<comment type="catalytic activity">
    <reaction evidence="13">
        <text>Preferential cleavage: (Ac)2-L-Lys-D-Ala-|-D-Ala. Also transpeptidation of peptidyl-alanyl moieties that are N-acyl substituents of D-alanine.</text>
        <dbReference type="EC" id="3.4.16.4"/>
    </reaction>
</comment>
<gene>
    <name evidence="19" type="primary">mrcA_1</name>
    <name evidence="19" type="ORF">LuPra_04387</name>
</gene>
<dbReference type="InterPro" id="IPR028166">
    <property type="entry name" value="UB2H"/>
</dbReference>
<dbReference type="GO" id="GO:0030288">
    <property type="term" value="C:outer membrane-bounded periplasmic space"/>
    <property type="evidence" value="ECO:0007669"/>
    <property type="project" value="TreeGrafter"/>
</dbReference>
<keyword evidence="15" id="KW-1133">Transmembrane helix</keyword>
<dbReference type="Gene3D" id="3.30.2060.10">
    <property type="entry name" value="Penicillin-binding protein 1b domain"/>
    <property type="match status" value="1"/>
</dbReference>
<evidence type="ECO:0000256" key="12">
    <source>
        <dbReference type="ARBA" id="ARBA00023316"/>
    </source>
</evidence>
<evidence type="ECO:0000256" key="3">
    <source>
        <dbReference type="ARBA" id="ARBA00007739"/>
    </source>
</evidence>